<evidence type="ECO:0008006" key="4">
    <source>
        <dbReference type="Google" id="ProtNLM"/>
    </source>
</evidence>
<evidence type="ECO:0000313" key="2">
    <source>
        <dbReference type="EMBL" id="VWX35617.1"/>
    </source>
</evidence>
<feature type="signal peptide" evidence="1">
    <location>
        <begin position="1"/>
        <end position="21"/>
    </location>
</feature>
<keyword evidence="1" id="KW-0732">Signal</keyword>
<dbReference type="Proteomes" id="UP000439752">
    <property type="component" value="Unassembled WGS sequence"/>
</dbReference>
<keyword evidence="3" id="KW-1185">Reference proteome</keyword>
<feature type="chain" id="PRO_5024829121" description="Lipoprotein" evidence="1">
    <location>
        <begin position="22"/>
        <end position="140"/>
    </location>
</feature>
<accession>A0A653I8W0</accession>
<reference evidence="2 3" key="1">
    <citation type="submission" date="2019-10" db="EMBL/GenBank/DDBJ databases">
        <authorList>
            <person name="Karimi E."/>
        </authorList>
    </citation>
    <scope>NUCLEOTIDE SEQUENCE [LARGE SCALE GENOMIC DNA]</scope>
    <source>
        <strain evidence="2">Exiguobacterium sp. 9Y</strain>
    </source>
</reference>
<evidence type="ECO:0000313" key="3">
    <source>
        <dbReference type="Proteomes" id="UP000439752"/>
    </source>
</evidence>
<dbReference type="RefSeq" id="WP_159173335.1">
    <property type="nucleotide sequence ID" value="NZ_LR732312.1"/>
</dbReference>
<dbReference type="EMBL" id="CABWKQ010000019">
    <property type="protein sequence ID" value="VWX35617.1"/>
    <property type="molecule type" value="Genomic_DNA"/>
</dbReference>
<dbReference type="AlphaFoldDB" id="A0A653I8W0"/>
<sequence length="140" mass="15750">MKRWLIPLAISLLIIPGCQRADEVKTASPTVFIDPVKRAGQTENISAQVSLTEKDRMRLTIRTANDIRLDDQQVDIRLDVANQSIPFPFVSFEAKKMGEVRTYTADTTIEEDIFDEERLPVLIIDAGAGRGIEIPLEIVR</sequence>
<proteinExistence type="predicted"/>
<name>A0A653I8W0_9BACL</name>
<protein>
    <recommendedName>
        <fullName evidence="4">Lipoprotein</fullName>
    </recommendedName>
</protein>
<evidence type="ECO:0000256" key="1">
    <source>
        <dbReference type="SAM" id="SignalP"/>
    </source>
</evidence>
<organism evidence="2 3">
    <name type="scientific">Exiguobacterium oxidotolerans</name>
    <dbReference type="NCBI Taxonomy" id="223958"/>
    <lineage>
        <taxon>Bacteria</taxon>
        <taxon>Bacillati</taxon>
        <taxon>Bacillota</taxon>
        <taxon>Bacilli</taxon>
        <taxon>Bacillales</taxon>
        <taxon>Bacillales Family XII. Incertae Sedis</taxon>
        <taxon>Exiguobacterium</taxon>
    </lineage>
</organism>
<gene>
    <name evidence="2" type="ORF">EXIGUO9Y_260057</name>
</gene>